<evidence type="ECO:0000256" key="6">
    <source>
        <dbReference type="ARBA" id="ARBA00023004"/>
    </source>
</evidence>
<dbReference type="InterPro" id="IPR015424">
    <property type="entry name" value="PyrdxlP-dep_Trfase"/>
</dbReference>
<dbReference type="InterPro" id="IPR016454">
    <property type="entry name" value="Cysteine_dSase"/>
</dbReference>
<keyword evidence="4" id="KW-0479">Metal-binding</keyword>
<proteinExistence type="inferred from homology"/>
<keyword evidence="5" id="KW-0663">Pyridoxal phosphate</keyword>
<dbReference type="PIRSF" id="PIRSF005572">
    <property type="entry name" value="NifS"/>
    <property type="match status" value="1"/>
</dbReference>
<comment type="caution">
    <text evidence="10">The sequence shown here is derived from an EMBL/GenBank/DDBJ whole genome shotgun (WGS) entry which is preliminary data.</text>
</comment>
<dbReference type="InterPro" id="IPR000192">
    <property type="entry name" value="Aminotrans_V_dom"/>
</dbReference>
<dbReference type="PANTHER" id="PTHR11601:SF34">
    <property type="entry name" value="CYSTEINE DESULFURASE"/>
    <property type="match status" value="1"/>
</dbReference>
<keyword evidence="7" id="KW-0411">Iron-sulfur</keyword>
<dbReference type="EMBL" id="BKZW01000002">
    <property type="protein sequence ID" value="GER89743.1"/>
    <property type="molecule type" value="Genomic_DNA"/>
</dbReference>
<dbReference type="Proteomes" id="UP000326912">
    <property type="component" value="Unassembled WGS sequence"/>
</dbReference>
<protein>
    <submittedName>
        <fullName evidence="10">Cysteine desulfurase IscS</fullName>
    </submittedName>
</protein>
<reference evidence="10 11" key="1">
    <citation type="submission" date="2019-10" db="EMBL/GenBank/DDBJ databases">
        <title>Dictyobacter vulcani sp. nov., within the class Ktedonobacteria, isolated from soil of volcanic Mt. Zao.</title>
        <authorList>
            <person name="Zheng Y."/>
            <person name="Wang C.M."/>
            <person name="Sakai Y."/>
            <person name="Abe K."/>
            <person name="Yokota A."/>
            <person name="Yabe S."/>
        </authorList>
    </citation>
    <scope>NUCLEOTIDE SEQUENCE [LARGE SCALE GENOMIC DNA]</scope>
    <source>
        <strain evidence="10 11">W12</strain>
    </source>
</reference>
<evidence type="ECO:0000256" key="7">
    <source>
        <dbReference type="ARBA" id="ARBA00023014"/>
    </source>
</evidence>
<evidence type="ECO:0000256" key="8">
    <source>
        <dbReference type="ARBA" id="ARBA00050776"/>
    </source>
</evidence>
<accession>A0A5J4KQ72</accession>
<evidence type="ECO:0000256" key="4">
    <source>
        <dbReference type="ARBA" id="ARBA00022723"/>
    </source>
</evidence>
<dbReference type="GO" id="GO:0051536">
    <property type="term" value="F:iron-sulfur cluster binding"/>
    <property type="evidence" value="ECO:0007669"/>
    <property type="project" value="UniProtKB-KW"/>
</dbReference>
<keyword evidence="11" id="KW-1185">Reference proteome</keyword>
<dbReference type="Gene3D" id="3.40.640.10">
    <property type="entry name" value="Type I PLP-dependent aspartate aminotransferase-like (Major domain)"/>
    <property type="match status" value="1"/>
</dbReference>
<evidence type="ECO:0000313" key="11">
    <source>
        <dbReference type="Proteomes" id="UP000326912"/>
    </source>
</evidence>
<dbReference type="Gene3D" id="1.10.260.50">
    <property type="match status" value="1"/>
</dbReference>
<dbReference type="GO" id="GO:0046872">
    <property type="term" value="F:metal ion binding"/>
    <property type="evidence" value="ECO:0007669"/>
    <property type="project" value="UniProtKB-KW"/>
</dbReference>
<dbReference type="PANTHER" id="PTHR11601">
    <property type="entry name" value="CYSTEINE DESULFURYLASE FAMILY MEMBER"/>
    <property type="match status" value="1"/>
</dbReference>
<dbReference type="Pfam" id="PF00266">
    <property type="entry name" value="Aminotran_5"/>
    <property type="match status" value="1"/>
</dbReference>
<keyword evidence="6" id="KW-0408">Iron</keyword>
<dbReference type="Gene3D" id="3.90.1150.10">
    <property type="entry name" value="Aspartate Aminotransferase, domain 1"/>
    <property type="match status" value="1"/>
</dbReference>
<evidence type="ECO:0000256" key="1">
    <source>
        <dbReference type="ARBA" id="ARBA00001933"/>
    </source>
</evidence>
<evidence type="ECO:0000256" key="2">
    <source>
        <dbReference type="ARBA" id="ARBA00006490"/>
    </source>
</evidence>
<comment type="catalytic activity">
    <reaction evidence="8">
        <text>(sulfur carrier)-H + L-cysteine = (sulfur carrier)-SH + L-alanine</text>
        <dbReference type="Rhea" id="RHEA:43892"/>
        <dbReference type="Rhea" id="RHEA-COMP:14737"/>
        <dbReference type="Rhea" id="RHEA-COMP:14739"/>
        <dbReference type="ChEBI" id="CHEBI:29917"/>
        <dbReference type="ChEBI" id="CHEBI:35235"/>
        <dbReference type="ChEBI" id="CHEBI:57972"/>
        <dbReference type="ChEBI" id="CHEBI:64428"/>
        <dbReference type="EC" id="2.8.1.7"/>
    </reaction>
</comment>
<dbReference type="GO" id="GO:0031071">
    <property type="term" value="F:cysteine desulfurase activity"/>
    <property type="evidence" value="ECO:0007669"/>
    <property type="project" value="UniProtKB-EC"/>
</dbReference>
<evidence type="ECO:0000256" key="5">
    <source>
        <dbReference type="ARBA" id="ARBA00022898"/>
    </source>
</evidence>
<comment type="cofactor">
    <cofactor evidence="1">
        <name>pyridoxal 5'-phosphate</name>
        <dbReference type="ChEBI" id="CHEBI:597326"/>
    </cofactor>
</comment>
<dbReference type="InterPro" id="IPR015421">
    <property type="entry name" value="PyrdxlP-dep_Trfase_major"/>
</dbReference>
<evidence type="ECO:0000256" key="3">
    <source>
        <dbReference type="ARBA" id="ARBA00022679"/>
    </source>
</evidence>
<dbReference type="SUPFAM" id="SSF53383">
    <property type="entry name" value="PLP-dependent transferases"/>
    <property type="match status" value="1"/>
</dbReference>
<dbReference type="AlphaFoldDB" id="A0A5J4KQ72"/>
<keyword evidence="3" id="KW-0808">Transferase</keyword>
<sequence length="389" mass="42018">MNANTQEKPIYMDYHATTPMDPRVVERMLYYMTQAYGNASSTDHVYGDEAEAAVATAARQVATLLGTAPRNIIFTSGATESINLALQGHCNARGTCQQIAVSPIEHKAVLDTCQALQEQGKATLTWLHVDQQGRIDLDYLREVCQTGIDLICIMAANNEIGTIAPIQEIANIAAQYNAAYFCDATQGAGKIPIDFDTIGITYLALSAHKMYGPKGTGALLIQSDANLVPLIHGGGHQRGMRSGTLNVPGIVGLGEACKLRYQEMDQDEPAIQAKRDHLQSLLQAHIPQLVINGDLKHRLAGNLHISIPGLDNSMLIARIRHQLAISTGSACTSGIEAPSHVLQAIHLPTDLIEGALRISIGKFTTDTDITTAAHLLTQTYKAIMQKHDQ</sequence>
<organism evidence="10 11">
    <name type="scientific">Dictyobacter vulcani</name>
    <dbReference type="NCBI Taxonomy" id="2607529"/>
    <lineage>
        <taxon>Bacteria</taxon>
        <taxon>Bacillati</taxon>
        <taxon>Chloroflexota</taxon>
        <taxon>Ktedonobacteria</taxon>
        <taxon>Ktedonobacterales</taxon>
        <taxon>Dictyobacteraceae</taxon>
        <taxon>Dictyobacter</taxon>
    </lineage>
</organism>
<dbReference type="RefSeq" id="WP_151757597.1">
    <property type="nucleotide sequence ID" value="NZ_BKZW01000002.1"/>
</dbReference>
<gene>
    <name evidence="10" type="primary">iscS</name>
    <name evidence="10" type="ORF">KDW_39050</name>
</gene>
<evidence type="ECO:0000259" key="9">
    <source>
        <dbReference type="Pfam" id="PF00266"/>
    </source>
</evidence>
<dbReference type="InterPro" id="IPR015422">
    <property type="entry name" value="PyrdxlP-dep_Trfase_small"/>
</dbReference>
<feature type="domain" description="Aminotransferase class V" evidence="9">
    <location>
        <begin position="10"/>
        <end position="369"/>
    </location>
</feature>
<comment type="similarity">
    <text evidence="2">Belongs to the class-V pyridoxal-phosphate-dependent aminotransferase family. NifS/IscS subfamily.</text>
</comment>
<evidence type="ECO:0000313" key="10">
    <source>
        <dbReference type="EMBL" id="GER89743.1"/>
    </source>
</evidence>
<name>A0A5J4KQ72_9CHLR</name>